<dbReference type="PANTHER" id="PTHR31286">
    <property type="entry name" value="GLYCINE-RICH CELL WALL STRUCTURAL PROTEIN 1.8-LIKE"/>
    <property type="match status" value="1"/>
</dbReference>
<keyword evidence="5" id="KW-1185">Reference proteome</keyword>
<feature type="region of interest" description="Disordered" evidence="1">
    <location>
        <begin position="207"/>
        <end position="280"/>
    </location>
</feature>
<feature type="region of interest" description="Disordered" evidence="1">
    <location>
        <begin position="294"/>
        <end position="313"/>
    </location>
</feature>
<reference evidence="4" key="1">
    <citation type="submission" date="2021-01" db="EMBL/GenBank/DDBJ databases">
        <authorList>
            <person name="Bezrukov I."/>
        </authorList>
    </citation>
    <scope>NUCLEOTIDE SEQUENCE</scope>
</reference>
<dbReference type="EMBL" id="LR999458">
    <property type="protein sequence ID" value="CAE6229516.1"/>
    <property type="molecule type" value="Genomic_DNA"/>
</dbReference>
<organism evidence="4 5">
    <name type="scientific">Arabidopsis arenosa</name>
    <name type="common">Sand rock-cress</name>
    <name type="synonym">Cardaminopsis arenosa</name>
    <dbReference type="NCBI Taxonomy" id="38785"/>
    <lineage>
        <taxon>Eukaryota</taxon>
        <taxon>Viridiplantae</taxon>
        <taxon>Streptophyta</taxon>
        <taxon>Embryophyta</taxon>
        <taxon>Tracheophyta</taxon>
        <taxon>Spermatophyta</taxon>
        <taxon>Magnoliopsida</taxon>
        <taxon>eudicotyledons</taxon>
        <taxon>Gunneridae</taxon>
        <taxon>Pentapetalae</taxon>
        <taxon>rosids</taxon>
        <taxon>malvids</taxon>
        <taxon>Brassicales</taxon>
        <taxon>Brassicaceae</taxon>
        <taxon>Camelineae</taxon>
        <taxon>Arabidopsis</taxon>
    </lineage>
</organism>
<dbReference type="Proteomes" id="UP000682877">
    <property type="component" value="Chromosome 8"/>
</dbReference>
<evidence type="ECO:0000256" key="1">
    <source>
        <dbReference type="SAM" id="MobiDB-lite"/>
    </source>
</evidence>
<feature type="region of interest" description="Disordered" evidence="1">
    <location>
        <begin position="478"/>
        <end position="499"/>
    </location>
</feature>
<dbReference type="Pfam" id="PF14111">
    <property type="entry name" value="DUF4283"/>
    <property type="match status" value="1"/>
</dbReference>
<evidence type="ECO:0000313" key="4">
    <source>
        <dbReference type="EMBL" id="CAE6229516.1"/>
    </source>
</evidence>
<dbReference type="AlphaFoldDB" id="A0A8S2B354"/>
<feature type="compositionally biased region" description="Basic and acidic residues" evidence="1">
    <location>
        <begin position="207"/>
        <end position="222"/>
    </location>
</feature>
<accession>A0A8S2B354</accession>
<dbReference type="InterPro" id="IPR040256">
    <property type="entry name" value="At4g02000-like"/>
</dbReference>
<name>A0A8S2B354_ARAAE</name>
<dbReference type="InterPro" id="IPR025836">
    <property type="entry name" value="Zn_knuckle_CX2CX4HX4C"/>
</dbReference>
<gene>
    <name evidence="4" type="ORF">AARE701A_LOCUS20984</name>
</gene>
<proteinExistence type="predicted"/>
<feature type="compositionally biased region" description="Basic and acidic residues" evidence="1">
    <location>
        <begin position="258"/>
        <end position="270"/>
    </location>
</feature>
<feature type="compositionally biased region" description="Basic residues" evidence="1">
    <location>
        <begin position="271"/>
        <end position="280"/>
    </location>
</feature>
<dbReference type="Pfam" id="PF14392">
    <property type="entry name" value="zf-CCHC_4"/>
    <property type="match status" value="1"/>
</dbReference>
<protein>
    <recommendedName>
        <fullName evidence="6">DUF4283 domain-containing protein</fullName>
    </recommendedName>
</protein>
<feature type="domain" description="DUF4283" evidence="2">
    <location>
        <begin position="42"/>
        <end position="97"/>
    </location>
</feature>
<dbReference type="InterPro" id="IPR025558">
    <property type="entry name" value="DUF4283"/>
</dbReference>
<evidence type="ECO:0000259" key="2">
    <source>
        <dbReference type="Pfam" id="PF14111"/>
    </source>
</evidence>
<feature type="domain" description="Zinc knuckle CX2CX4HX4C" evidence="3">
    <location>
        <begin position="147"/>
        <end position="190"/>
    </location>
</feature>
<evidence type="ECO:0000313" key="5">
    <source>
        <dbReference type="Proteomes" id="UP000682877"/>
    </source>
</evidence>
<sequence>MTSQSNSDNAPLINRFRLIVVGCIFHTGGRYMEAFLAFMPSAGIWDVEGRVRGFDLENGRFHFNFESEENLQKVLKKRPCHFNLWTFFLERWELNFQEDLLCFVNFWVKKTDLPLRCWVEEAFRGIGNALGLVSEVGVMEARMMVAMNVTKPLKFKKRVLIDNGEEVLVTISYEKLFLFCFTYHLISHEEHEEKALVGRRERDQRVESRNYEVRRSAGRDSGLKSGLDAPRITTVQSSQSEKPLANRSVRKNLYLSKEAPRNEPSLEHWRSSRRPPRHHSNRFIVDLAALPAKDKGKQKMTEVENDPMNRNEDDDMEITNLILMNSVLDLRLSDPMKSYSTNLFPPPQAEKSTPISFEATPHETELPVTMVDVTSQDIDGVPNWMEDDDGLADWVEDDNGLSDWAEEDNLDMIADENQVIQCTQGGDSIPSDWENLAEAYVELEKELTEEDFRLIKELENQMIFDGLLDNDDLLREEMMGGEPEGRIEADDSQESTISK</sequence>
<feature type="compositionally biased region" description="Basic and acidic residues" evidence="1">
    <location>
        <begin position="478"/>
        <end position="489"/>
    </location>
</feature>
<evidence type="ECO:0000259" key="3">
    <source>
        <dbReference type="Pfam" id="PF14392"/>
    </source>
</evidence>
<dbReference type="PANTHER" id="PTHR31286:SF178">
    <property type="entry name" value="DUF4283 DOMAIN-CONTAINING PROTEIN"/>
    <property type="match status" value="1"/>
</dbReference>
<evidence type="ECO:0008006" key="6">
    <source>
        <dbReference type="Google" id="ProtNLM"/>
    </source>
</evidence>
<feature type="compositionally biased region" description="Basic and acidic residues" evidence="1">
    <location>
        <begin position="294"/>
        <end position="311"/>
    </location>
</feature>